<accession>A0AA38U9D2</accession>
<sequence length="526" mass="59426">WRNVLESEIRAQIEQGDMQAASPKSEMKDRAAVNVPRKTRQRGQKDASPNQDEDENSSNDDSDRYEAEDTDSSSSDNEEADEEEEEQQKVKKFMNRRKKAMTEFQVDKEEEEKPKVKKSMIKSKKVTTKPQAVEDKEEEQKVKKPIHRQKKVTKEDSASRPPTLVQLPAKRSTTKIQPLPPPPMKRGVISRNVPQPMKNSVAEDQSVPVPLKRKPLVASERPPVKGSSNEIQRGWEVLKEYLSGSATLSTQPLVEAELKSILGRDVAVESPWRVKIAAITGLEDDDDYNRHALLDEINAEIRRVSHTPTSSISDNHETASGAGARSRSSPKPTHPSTPTPLVPEAPDTPHASEAPNTPFASEASYPHDNDLSPRNRELMVTARADLEKDLEFCRRAECHNSQMAQDIWSQLLDQFFECAEKRLYPSNVMGGPRKHLSREDTDISDLRAYILSHEPNQYFLLRDSAQTEWLDIEKMGEELDEGLRLKYYTSDAEESGLGEEPQGFDAIEWSDGDNKEDMDLPPGQRL</sequence>
<proteinExistence type="predicted"/>
<dbReference type="AlphaFoldDB" id="A0AA38U9D2"/>
<feature type="compositionally biased region" description="Basic residues" evidence="1">
    <location>
        <begin position="90"/>
        <end position="99"/>
    </location>
</feature>
<dbReference type="EMBL" id="MU807710">
    <property type="protein sequence ID" value="KAJ3831182.1"/>
    <property type="molecule type" value="Genomic_DNA"/>
</dbReference>
<name>A0AA38U9D2_9AGAR</name>
<evidence type="ECO:0000313" key="2">
    <source>
        <dbReference type="EMBL" id="KAJ3831182.1"/>
    </source>
</evidence>
<feature type="compositionally biased region" description="Basic and acidic residues" evidence="1">
    <location>
        <begin position="105"/>
        <end position="114"/>
    </location>
</feature>
<feature type="region of interest" description="Disordered" evidence="1">
    <location>
        <begin position="14"/>
        <end position="228"/>
    </location>
</feature>
<protein>
    <submittedName>
        <fullName evidence="2">Uncharacterized protein</fullName>
    </submittedName>
</protein>
<feature type="compositionally biased region" description="Low complexity" evidence="1">
    <location>
        <begin position="319"/>
        <end position="331"/>
    </location>
</feature>
<evidence type="ECO:0000313" key="3">
    <source>
        <dbReference type="Proteomes" id="UP001163846"/>
    </source>
</evidence>
<evidence type="ECO:0000256" key="1">
    <source>
        <dbReference type="SAM" id="MobiDB-lite"/>
    </source>
</evidence>
<feature type="region of interest" description="Disordered" evidence="1">
    <location>
        <begin position="305"/>
        <end position="373"/>
    </location>
</feature>
<feature type="compositionally biased region" description="Acidic residues" evidence="1">
    <location>
        <begin position="68"/>
        <end position="86"/>
    </location>
</feature>
<keyword evidence="3" id="KW-1185">Reference proteome</keyword>
<comment type="caution">
    <text evidence="2">The sequence shown here is derived from an EMBL/GenBank/DDBJ whole genome shotgun (WGS) entry which is preliminary data.</text>
</comment>
<organism evidence="2 3">
    <name type="scientific">Lentinula raphanica</name>
    <dbReference type="NCBI Taxonomy" id="153919"/>
    <lineage>
        <taxon>Eukaryota</taxon>
        <taxon>Fungi</taxon>
        <taxon>Dikarya</taxon>
        <taxon>Basidiomycota</taxon>
        <taxon>Agaricomycotina</taxon>
        <taxon>Agaricomycetes</taxon>
        <taxon>Agaricomycetidae</taxon>
        <taxon>Agaricales</taxon>
        <taxon>Marasmiineae</taxon>
        <taxon>Omphalotaceae</taxon>
        <taxon>Lentinula</taxon>
    </lineage>
</organism>
<feature type="compositionally biased region" description="Pro residues" evidence="1">
    <location>
        <begin position="332"/>
        <end position="343"/>
    </location>
</feature>
<gene>
    <name evidence="2" type="ORF">F5878DRAFT_647861</name>
</gene>
<feature type="compositionally biased region" description="Basic and acidic residues" evidence="1">
    <location>
        <begin position="132"/>
        <end position="142"/>
    </location>
</feature>
<feature type="region of interest" description="Disordered" evidence="1">
    <location>
        <begin position="494"/>
        <end position="526"/>
    </location>
</feature>
<feature type="non-terminal residue" evidence="2">
    <location>
        <position position="1"/>
    </location>
</feature>
<dbReference type="Proteomes" id="UP001163846">
    <property type="component" value="Unassembled WGS sequence"/>
</dbReference>
<reference evidence="2" key="1">
    <citation type="submission" date="2022-08" db="EMBL/GenBank/DDBJ databases">
        <authorList>
            <consortium name="DOE Joint Genome Institute"/>
            <person name="Min B."/>
            <person name="Riley R."/>
            <person name="Sierra-Patev S."/>
            <person name="Naranjo-Ortiz M."/>
            <person name="Looney B."/>
            <person name="Konkel Z."/>
            <person name="Slot J.C."/>
            <person name="Sakamoto Y."/>
            <person name="Steenwyk J.L."/>
            <person name="Rokas A."/>
            <person name="Carro J."/>
            <person name="Camarero S."/>
            <person name="Ferreira P."/>
            <person name="Molpeceres G."/>
            <person name="Ruiz-Duenas F.J."/>
            <person name="Serrano A."/>
            <person name="Henrissat B."/>
            <person name="Drula E."/>
            <person name="Hughes K.W."/>
            <person name="Mata J.L."/>
            <person name="Ishikawa N.K."/>
            <person name="Vargas-Isla R."/>
            <person name="Ushijima S."/>
            <person name="Smith C.A."/>
            <person name="Ahrendt S."/>
            <person name="Andreopoulos W."/>
            <person name="He G."/>
            <person name="Labutti K."/>
            <person name="Lipzen A."/>
            <person name="Ng V."/>
            <person name="Sandor L."/>
            <person name="Barry K."/>
            <person name="Martinez A.T."/>
            <person name="Xiao Y."/>
            <person name="Gibbons J.G."/>
            <person name="Terashima K."/>
            <person name="Hibbett D.S."/>
            <person name="Grigoriev I.V."/>
        </authorList>
    </citation>
    <scope>NUCLEOTIDE SEQUENCE</scope>
    <source>
        <strain evidence="2">TFB9207</strain>
    </source>
</reference>
<feature type="compositionally biased region" description="Basic residues" evidence="1">
    <location>
        <begin position="115"/>
        <end position="127"/>
    </location>
</feature>
<feature type="compositionally biased region" description="Acidic residues" evidence="1">
    <location>
        <begin position="51"/>
        <end position="60"/>
    </location>
</feature>